<dbReference type="RefSeq" id="WP_157728414.1">
    <property type="nucleotide sequence ID" value="NZ_LT629732.1"/>
</dbReference>
<protein>
    <submittedName>
        <fullName evidence="4">Lamin Tail Domain</fullName>
    </submittedName>
</protein>
<keyword evidence="2" id="KW-0732">Signal</keyword>
<dbReference type="OrthoDB" id="9772095at2"/>
<dbReference type="InterPro" id="IPR006311">
    <property type="entry name" value="TAT_signal"/>
</dbReference>
<gene>
    <name evidence="4" type="ORF">SAMN04489717_2231</name>
</gene>
<feature type="compositionally biased region" description="Pro residues" evidence="1">
    <location>
        <begin position="241"/>
        <end position="250"/>
    </location>
</feature>
<dbReference type="PROSITE" id="PS51318">
    <property type="entry name" value="TAT"/>
    <property type="match status" value="1"/>
</dbReference>
<dbReference type="InterPro" id="IPR001322">
    <property type="entry name" value="Lamin_tail_dom"/>
</dbReference>
<dbReference type="Gene3D" id="2.60.40.2700">
    <property type="match status" value="1"/>
</dbReference>
<evidence type="ECO:0000256" key="1">
    <source>
        <dbReference type="SAM" id="MobiDB-lite"/>
    </source>
</evidence>
<evidence type="ECO:0000259" key="3">
    <source>
        <dbReference type="PROSITE" id="PS51841"/>
    </source>
</evidence>
<reference evidence="4 5" key="1">
    <citation type="submission" date="2016-10" db="EMBL/GenBank/DDBJ databases">
        <authorList>
            <person name="de Groot N.N."/>
        </authorList>
    </citation>
    <scope>NUCLEOTIDE SEQUENCE [LARGE SCALE GENOMIC DNA]</scope>
    <source>
        <strain evidence="4 5">DSM 22024</strain>
    </source>
</reference>
<keyword evidence="5" id="KW-1185">Reference proteome</keyword>
<organism evidence="4 5">
    <name type="scientific">Actinopolymorpha singaporensis</name>
    <dbReference type="NCBI Taxonomy" id="117157"/>
    <lineage>
        <taxon>Bacteria</taxon>
        <taxon>Bacillati</taxon>
        <taxon>Actinomycetota</taxon>
        <taxon>Actinomycetes</taxon>
        <taxon>Propionibacteriales</taxon>
        <taxon>Actinopolymorphaceae</taxon>
        <taxon>Actinopolymorpha</taxon>
    </lineage>
</organism>
<dbReference type="AlphaFoldDB" id="A0A1H1R0Y0"/>
<dbReference type="Pfam" id="PF00932">
    <property type="entry name" value="LTD"/>
    <property type="match status" value="1"/>
</dbReference>
<feature type="chain" id="PRO_5009258281" evidence="2">
    <location>
        <begin position="31"/>
        <end position="343"/>
    </location>
</feature>
<evidence type="ECO:0000313" key="4">
    <source>
        <dbReference type="EMBL" id="SDS29408.1"/>
    </source>
</evidence>
<dbReference type="STRING" id="117157.SAMN04489717_2231"/>
<feature type="domain" description="LTD" evidence="3">
    <location>
        <begin position="37"/>
        <end position="198"/>
    </location>
</feature>
<feature type="signal peptide" evidence="2">
    <location>
        <begin position="1"/>
        <end position="30"/>
    </location>
</feature>
<proteinExistence type="predicted"/>
<dbReference type="Proteomes" id="UP000198983">
    <property type="component" value="Chromosome I"/>
</dbReference>
<accession>A0A1H1R0Y0</accession>
<dbReference type="PROSITE" id="PS51841">
    <property type="entry name" value="LTD"/>
    <property type="match status" value="1"/>
</dbReference>
<sequence>MSPRRTALGAVAAATAIATAALVGIGAAFADDAVSAGPNAAAVVPTAQDLFISEIHPDDPGDDNHEFFEVTNTTGAAINLAAEGLQISYGAGTTPATAAKFALTDGVAGNAVAAGPLNATIPAHGSAVFWIEYTSSASLNTYVLDEANFRSYYGDVPATAPIYKVEGQNGMANTGDRILALVTPTGQIVSSSYYGARSSTTPGVSAHLVVPAAGSTAAAHLMEAEGSPGKVTPEQLGLTPSPTPTPTPTPVPEYPTPVISGSPSVGKTLTVDPGTWSPADPGLDIQWYADEKPLPGATGPSLKIDGKLRGTLITVTVTGHYQGDFYTETSYPTAPVGAVKGNH</sequence>
<dbReference type="EMBL" id="LT629732">
    <property type="protein sequence ID" value="SDS29408.1"/>
    <property type="molecule type" value="Genomic_DNA"/>
</dbReference>
<evidence type="ECO:0000256" key="2">
    <source>
        <dbReference type="SAM" id="SignalP"/>
    </source>
</evidence>
<name>A0A1H1R0Y0_9ACTN</name>
<evidence type="ECO:0000313" key="5">
    <source>
        <dbReference type="Proteomes" id="UP000198983"/>
    </source>
</evidence>
<feature type="region of interest" description="Disordered" evidence="1">
    <location>
        <begin position="227"/>
        <end position="250"/>
    </location>
</feature>